<feature type="signal peptide" evidence="1">
    <location>
        <begin position="1"/>
        <end position="25"/>
    </location>
</feature>
<feature type="domain" description="3-keto-alpha-glucoside-1,2-lyase/3-keto-2-hydroxy-glucal hydratase" evidence="2">
    <location>
        <begin position="33"/>
        <end position="267"/>
    </location>
</feature>
<reference evidence="3 4" key="1">
    <citation type="submission" date="2019-07" db="EMBL/GenBank/DDBJ databases">
        <title>Whole genome shotgun sequence of Adhaeribacter aerolatus NBRC 106133.</title>
        <authorList>
            <person name="Hosoyama A."/>
            <person name="Uohara A."/>
            <person name="Ohji S."/>
            <person name="Ichikawa N."/>
        </authorList>
    </citation>
    <scope>NUCLEOTIDE SEQUENCE [LARGE SCALE GENOMIC DNA]</scope>
    <source>
        <strain evidence="3 4">NBRC 106133</strain>
    </source>
</reference>
<dbReference type="RefSeq" id="WP_146902993.1">
    <property type="nucleotide sequence ID" value="NZ_BJYS01000041.1"/>
</dbReference>
<name>A0A512B3R7_9BACT</name>
<keyword evidence="4" id="KW-1185">Reference proteome</keyword>
<dbReference type="GO" id="GO:0016787">
    <property type="term" value="F:hydrolase activity"/>
    <property type="evidence" value="ECO:0007669"/>
    <property type="project" value="InterPro"/>
</dbReference>
<dbReference type="Proteomes" id="UP000321532">
    <property type="component" value="Unassembled WGS sequence"/>
</dbReference>
<proteinExistence type="predicted"/>
<dbReference type="InterPro" id="IPR010496">
    <property type="entry name" value="AL/BT2_dom"/>
</dbReference>
<evidence type="ECO:0000313" key="4">
    <source>
        <dbReference type="Proteomes" id="UP000321532"/>
    </source>
</evidence>
<accession>A0A512B3R7</accession>
<comment type="caution">
    <text evidence="3">The sequence shown here is derived from an EMBL/GenBank/DDBJ whole genome shotgun (WGS) entry which is preliminary data.</text>
</comment>
<dbReference type="Gene3D" id="2.60.120.560">
    <property type="entry name" value="Exo-inulinase, domain 1"/>
    <property type="match status" value="1"/>
</dbReference>
<evidence type="ECO:0000259" key="2">
    <source>
        <dbReference type="Pfam" id="PF06439"/>
    </source>
</evidence>
<keyword evidence="1" id="KW-0732">Signal</keyword>
<sequence>MRQNYKTNIYTALALLLFTITTVSAQRKADQQEWKPLFNGKDLSGWDIKIAGHKLNDNYKNTFRYENGMVRVSYDEYQNFDNKYGHMYYKQPYSHYILRFEYRFTGNQTPGGATWNVRNSGIMFHSQSAESLTLGQEFPVSLEIQLLGGLGSGERNTGNLCTPGTIVHMNGKLNPNHCINSNSRTYHGDGWVKAEIVVLGDSVIKHIIEGDTVLTYQKPQIGEIGWAQGKKDAYTDEWLSKNGMPLKEGYIALQAESHAIDFRNVEILNLKGCTDPKAKGYKSYYVASDNKPCEYGFWEKLKRVFN</sequence>
<dbReference type="Pfam" id="PF06439">
    <property type="entry name" value="3keto-disac_hyd"/>
    <property type="match status" value="1"/>
</dbReference>
<dbReference type="EMBL" id="BJYS01000041">
    <property type="protein sequence ID" value="GEO06604.1"/>
    <property type="molecule type" value="Genomic_DNA"/>
</dbReference>
<evidence type="ECO:0000313" key="3">
    <source>
        <dbReference type="EMBL" id="GEO06604.1"/>
    </source>
</evidence>
<evidence type="ECO:0000256" key="1">
    <source>
        <dbReference type="SAM" id="SignalP"/>
    </source>
</evidence>
<gene>
    <name evidence="3" type="ORF">AAE02nite_42680</name>
</gene>
<protein>
    <recommendedName>
        <fullName evidence="2">3-keto-alpha-glucoside-1,2-lyase/3-keto-2-hydroxy-glucal hydratase domain-containing protein</fullName>
    </recommendedName>
</protein>
<dbReference type="AlphaFoldDB" id="A0A512B3R7"/>
<feature type="chain" id="PRO_5022165583" description="3-keto-alpha-glucoside-1,2-lyase/3-keto-2-hydroxy-glucal hydratase domain-containing protein" evidence="1">
    <location>
        <begin position="26"/>
        <end position="306"/>
    </location>
</feature>
<organism evidence="3 4">
    <name type="scientific">Adhaeribacter aerolatus</name>
    <dbReference type="NCBI Taxonomy" id="670289"/>
    <lineage>
        <taxon>Bacteria</taxon>
        <taxon>Pseudomonadati</taxon>
        <taxon>Bacteroidota</taxon>
        <taxon>Cytophagia</taxon>
        <taxon>Cytophagales</taxon>
        <taxon>Hymenobacteraceae</taxon>
        <taxon>Adhaeribacter</taxon>
    </lineage>
</organism>
<dbReference type="OrthoDB" id="9787527at2"/>